<accession>A0A9D4JYJ5</accession>
<dbReference type="Pfam" id="PF08892">
    <property type="entry name" value="YqcI_YcgG"/>
    <property type="match status" value="1"/>
</dbReference>
<gene>
    <name evidence="1" type="ORF">DPMN_130618</name>
</gene>
<organism evidence="1 2">
    <name type="scientific">Dreissena polymorpha</name>
    <name type="common">Zebra mussel</name>
    <name type="synonym">Mytilus polymorpha</name>
    <dbReference type="NCBI Taxonomy" id="45954"/>
    <lineage>
        <taxon>Eukaryota</taxon>
        <taxon>Metazoa</taxon>
        <taxon>Spiralia</taxon>
        <taxon>Lophotrochozoa</taxon>
        <taxon>Mollusca</taxon>
        <taxon>Bivalvia</taxon>
        <taxon>Autobranchia</taxon>
        <taxon>Heteroconchia</taxon>
        <taxon>Euheterodonta</taxon>
        <taxon>Imparidentia</taxon>
        <taxon>Neoheterodontei</taxon>
        <taxon>Myida</taxon>
        <taxon>Dreissenoidea</taxon>
        <taxon>Dreissenidae</taxon>
        <taxon>Dreissena</taxon>
    </lineage>
</organism>
<evidence type="ECO:0000313" key="2">
    <source>
        <dbReference type="Proteomes" id="UP000828390"/>
    </source>
</evidence>
<proteinExistence type="predicted"/>
<reference evidence="1" key="2">
    <citation type="submission" date="2020-11" db="EMBL/GenBank/DDBJ databases">
        <authorList>
            <person name="McCartney M.A."/>
            <person name="Auch B."/>
            <person name="Kono T."/>
            <person name="Mallez S."/>
            <person name="Becker A."/>
            <person name="Gohl D.M."/>
            <person name="Silverstein K.A.T."/>
            <person name="Koren S."/>
            <person name="Bechman K.B."/>
            <person name="Herman A."/>
            <person name="Abrahante J.E."/>
            <person name="Garbe J."/>
        </authorList>
    </citation>
    <scope>NUCLEOTIDE SEQUENCE</scope>
    <source>
        <strain evidence="1">Duluth1</strain>
        <tissue evidence="1">Whole animal</tissue>
    </source>
</reference>
<dbReference type="EMBL" id="JAIWYP010000005">
    <property type="protein sequence ID" value="KAH3828636.1"/>
    <property type="molecule type" value="Genomic_DNA"/>
</dbReference>
<sequence>MFVILAIQGVLLLLLVCNTPWISLVYCGLFLGSFLLPPFLERSKTDAAKTNKPLKTKEILKKLYPPISNDEKVQLVTDRVIGLVLYDPENTASLANFEIVKSHSNCVFARKARIWGSPEWKDILSLEGNIIRMLPQFLKFSLLCPTEKQDGFLLELPGKPYGTSVQSFGDALYTVLKILSDFDPAGFHCMDKSYVHRSGWVFRFNKVTFFITTFAPFYPENHARYCFGAENCYILFQPELSFAHHDLPSDTLETNWENPETVRDRIRVAFKMAGRQYKIPNTLSSPMVLDMIPPVSADEPVYEWWKPRHSKDMSNGKDTVT</sequence>
<evidence type="ECO:0000313" key="1">
    <source>
        <dbReference type="EMBL" id="KAH3828636.1"/>
    </source>
</evidence>
<dbReference type="AlphaFoldDB" id="A0A9D4JYJ5"/>
<dbReference type="InterPro" id="IPR014988">
    <property type="entry name" value="Uncharacterised_YqcI/YcgG"/>
</dbReference>
<name>A0A9D4JYJ5_DREPO</name>
<dbReference type="OrthoDB" id="29098at2759"/>
<reference evidence="1" key="1">
    <citation type="journal article" date="2019" name="bioRxiv">
        <title>The Genome of the Zebra Mussel, Dreissena polymorpha: A Resource for Invasive Species Research.</title>
        <authorList>
            <person name="McCartney M.A."/>
            <person name="Auch B."/>
            <person name="Kono T."/>
            <person name="Mallez S."/>
            <person name="Zhang Y."/>
            <person name="Obille A."/>
            <person name="Becker A."/>
            <person name="Abrahante J.E."/>
            <person name="Garbe J."/>
            <person name="Badalamenti J.P."/>
            <person name="Herman A."/>
            <person name="Mangelson H."/>
            <person name="Liachko I."/>
            <person name="Sullivan S."/>
            <person name="Sone E.D."/>
            <person name="Koren S."/>
            <person name="Silverstein K.A.T."/>
            <person name="Beckman K.B."/>
            <person name="Gohl D.M."/>
        </authorList>
    </citation>
    <scope>NUCLEOTIDE SEQUENCE</scope>
    <source>
        <strain evidence="1">Duluth1</strain>
        <tissue evidence="1">Whole animal</tissue>
    </source>
</reference>
<protein>
    <submittedName>
        <fullName evidence="1">Uncharacterized protein</fullName>
    </submittedName>
</protein>
<comment type="caution">
    <text evidence="1">The sequence shown here is derived from an EMBL/GenBank/DDBJ whole genome shotgun (WGS) entry which is preliminary data.</text>
</comment>
<dbReference type="Proteomes" id="UP000828390">
    <property type="component" value="Unassembled WGS sequence"/>
</dbReference>
<keyword evidence="2" id="KW-1185">Reference proteome</keyword>